<name>A0A1J1GZE6_PLAGA</name>
<organism evidence="1 2">
    <name type="scientific">Plasmodium gallinaceum</name>
    <dbReference type="NCBI Taxonomy" id="5849"/>
    <lineage>
        <taxon>Eukaryota</taxon>
        <taxon>Sar</taxon>
        <taxon>Alveolata</taxon>
        <taxon>Apicomplexa</taxon>
        <taxon>Aconoidasida</taxon>
        <taxon>Haemosporida</taxon>
        <taxon>Plasmodiidae</taxon>
        <taxon>Plasmodium</taxon>
        <taxon>Plasmodium (Haemamoeba)</taxon>
    </lineage>
</organism>
<dbReference type="RefSeq" id="XP_028529477.1">
    <property type="nucleotide sequence ID" value="XM_028672979.1"/>
</dbReference>
<gene>
    <name evidence="1" type="ORF">PGAL8A_00425300</name>
</gene>
<evidence type="ECO:0000313" key="1">
    <source>
        <dbReference type="EMBL" id="CRG96673.1"/>
    </source>
</evidence>
<dbReference type="OMA" id="INEDNHM"/>
<comment type="caution">
    <text evidence="1">The sequence shown here is derived from an EMBL/GenBank/DDBJ whole genome shotgun (WGS) entry which is preliminary data.</text>
</comment>
<protein>
    <submittedName>
        <fullName evidence="1">Uncharacterized protein</fullName>
    </submittedName>
</protein>
<accession>A0A1J1GZE6</accession>
<dbReference type="Proteomes" id="UP000220797">
    <property type="component" value="Unassembled WGS sequence"/>
</dbReference>
<evidence type="ECO:0000313" key="2">
    <source>
        <dbReference type="Proteomes" id="UP000220797"/>
    </source>
</evidence>
<reference evidence="1" key="1">
    <citation type="submission" date="2015-04" db="EMBL/GenBank/DDBJ databases">
        <authorList>
            <consortium name="Pathogen Informatics"/>
        </authorList>
    </citation>
    <scope>NUCLEOTIDE SEQUENCE [LARGE SCALE GENOMIC DNA]</scope>
    <source>
        <strain evidence="1">8A</strain>
    </source>
</reference>
<dbReference type="GeneID" id="39732785"/>
<keyword evidence="2" id="KW-1185">Reference proteome</keyword>
<dbReference type="VEuPathDB" id="PlasmoDB:PGAL8A_00425300"/>
<proteinExistence type="predicted"/>
<dbReference type="EMBL" id="CVMV01000070">
    <property type="protein sequence ID" value="CRG96673.1"/>
    <property type="molecule type" value="Genomic_DNA"/>
</dbReference>
<dbReference type="OrthoDB" id="381930at2759"/>
<dbReference type="AlphaFoldDB" id="A0A1J1GZE6"/>
<sequence length="1102" mass="135316">MSTIRWIHRRNKNCEKRIISLNEIKEKYSSDNVKERNIKNSKSSYDKKVYERNKSIKEKDNKKKNFGKFFSTEVRPEEILKNEGIRKNLNIYINKKKINEKDGKENRRKCSSEVYRKFVKEDNEENNINNYINFNDQNEEKQKENVNINLDINIQWDKNNSYEKNKSDNNKDFLKNNINMKYLEDKMKNKYSNLCGKRYPSNASYLSDSFIQRDEKNRYNRKEEEKIQKEFHLDNGENKKIYFDKNKLKHNYNEKETKYCYYNNKEERYYHFDEERYNCYEEKCNHYNEKKLKHYDKTKYKYYDEERQYVHYNEENDYYHSDKEKKYNYYDEEEKFNHPNEEKLKHYNEKREYDIYDEEKKRYYNENKYYNYDIEKINNYKDEEKKYYYNHNSEDKYYNTCINKENKYENIHREEEKYYNEENKKYYNIEKGKEIYKKDARKKFSNYEQKKVYNHKDLENFSHKYKMNKIYNFTKEDKSHINTENKLKKNFVEFSHNSSDYIKKKNYIKISNEDKNLYNLKYSNRYLTTYEKIDRIILSTNLLNKFFLYKFNIYFFLFKDFFLKSNRPIFKKYNKIWDQVIPIFKNEENNLLVKKNIEKNYKSDFNEATKLYTQETLINNKNHKKEEDVIFSNIDREKIKTKREEPYKNILNKKKNEAKTLDANVVHKEEQTKDKRMIHKNINYIKNLYKNKVLNNTLIDSFNDVDLNDQRRKKKYLKFFVILLSLFLKKYMYKQFSKFFFIIGSLSRKHVEKREIRKYINMKIYSLSLLETILNKKKKEISILFFNELKRINKNSKKDMQDKNSKLNFTKILTKKYKSKKNFENLCFGKPKIYGTDDFTIYYKKKILKEKDEIFQKCLLRSKSDSLLDFLKYSRINKFSRKLSKNLSKNFSFVINDDIKSSNLLERFYTATYNLNSNSLNKNIYKSKFHLSYYENINDNNFKYTNIQNINNYSNKKKQIYMNFKKKDYEIISNNIDSNSLLDNTSEHSVDERKEINSFINISKEIKDSSDEDINDKNCRIFFKNLKKKLKINYKKTVAINNKDEDLSLSDLNSTIGLSKNDKTHLFDNSQINLHDNSITNLNFLTNSDLCLINNFPGKFSK</sequence>